<dbReference type="EnsemblPlants" id="PGSC0003DMT400086760">
    <property type="protein sequence ID" value="PGSC0003DMT400086760"/>
    <property type="gene ID" value="PGSC0003DMG400036331"/>
</dbReference>
<dbReference type="AlphaFoldDB" id="M1DCF5"/>
<dbReference type="Proteomes" id="UP000011115">
    <property type="component" value="Unassembled WGS sequence"/>
</dbReference>
<keyword evidence="3" id="KW-1185">Reference proteome</keyword>
<evidence type="ECO:0000313" key="3">
    <source>
        <dbReference type="Proteomes" id="UP000011115"/>
    </source>
</evidence>
<feature type="compositionally biased region" description="Basic and acidic residues" evidence="1">
    <location>
        <begin position="68"/>
        <end position="78"/>
    </location>
</feature>
<feature type="region of interest" description="Disordered" evidence="1">
    <location>
        <begin position="49"/>
        <end position="105"/>
    </location>
</feature>
<protein>
    <recommendedName>
        <fullName evidence="4">Integrase core domain containing protein</fullName>
    </recommendedName>
</protein>
<evidence type="ECO:0008006" key="4">
    <source>
        <dbReference type="Google" id="ProtNLM"/>
    </source>
</evidence>
<sequence>MATLLQHMKPWIQHSIAESEARMAQMMDHKVQSAPTAPDDEAVMTSLFGDAMPPPDYSHAARKRHHSDRTSDDAEAQRLRKKERHQLEEATKASLLDEELRHQRA</sequence>
<dbReference type="Gramene" id="PGSC0003DMT400086760">
    <property type="protein sequence ID" value="PGSC0003DMT400086760"/>
    <property type="gene ID" value="PGSC0003DMG400036331"/>
</dbReference>
<dbReference type="InParanoid" id="M1DCF5"/>
<reference evidence="2" key="2">
    <citation type="submission" date="2015-06" db="UniProtKB">
        <authorList>
            <consortium name="EnsemblPlants"/>
        </authorList>
    </citation>
    <scope>IDENTIFICATION</scope>
    <source>
        <strain evidence="2">DM1-3 516 R44</strain>
    </source>
</reference>
<dbReference type="HOGENOM" id="CLU_2214688_0_0_1"/>
<evidence type="ECO:0000313" key="2">
    <source>
        <dbReference type="EnsemblPlants" id="PGSC0003DMT400086760"/>
    </source>
</evidence>
<proteinExistence type="predicted"/>
<accession>M1DCF5</accession>
<evidence type="ECO:0000256" key="1">
    <source>
        <dbReference type="SAM" id="MobiDB-lite"/>
    </source>
</evidence>
<reference evidence="3" key="1">
    <citation type="journal article" date="2011" name="Nature">
        <title>Genome sequence and analysis of the tuber crop potato.</title>
        <authorList>
            <consortium name="The Potato Genome Sequencing Consortium"/>
        </authorList>
    </citation>
    <scope>NUCLEOTIDE SEQUENCE [LARGE SCALE GENOMIC DNA]</scope>
    <source>
        <strain evidence="3">cv. DM1-3 516 R44</strain>
    </source>
</reference>
<organism evidence="2 3">
    <name type="scientific">Solanum tuberosum</name>
    <name type="common">Potato</name>
    <dbReference type="NCBI Taxonomy" id="4113"/>
    <lineage>
        <taxon>Eukaryota</taxon>
        <taxon>Viridiplantae</taxon>
        <taxon>Streptophyta</taxon>
        <taxon>Embryophyta</taxon>
        <taxon>Tracheophyta</taxon>
        <taxon>Spermatophyta</taxon>
        <taxon>Magnoliopsida</taxon>
        <taxon>eudicotyledons</taxon>
        <taxon>Gunneridae</taxon>
        <taxon>Pentapetalae</taxon>
        <taxon>asterids</taxon>
        <taxon>lamiids</taxon>
        <taxon>Solanales</taxon>
        <taxon>Solanaceae</taxon>
        <taxon>Solanoideae</taxon>
        <taxon>Solaneae</taxon>
        <taxon>Solanum</taxon>
    </lineage>
</organism>
<dbReference type="PaxDb" id="4113-PGSC0003DMT400086760"/>
<name>M1DCF5_SOLTU</name>